<keyword evidence="3" id="KW-0720">Serine protease</keyword>
<dbReference type="PROSITE" id="PS51892">
    <property type="entry name" value="SUBTILASE"/>
    <property type="match status" value="1"/>
</dbReference>
<dbReference type="GO" id="GO:0004252">
    <property type="term" value="F:serine-type endopeptidase activity"/>
    <property type="evidence" value="ECO:0007669"/>
    <property type="project" value="InterPro"/>
</dbReference>
<evidence type="ECO:0000256" key="4">
    <source>
        <dbReference type="PROSITE-ProRule" id="PRU01240"/>
    </source>
</evidence>
<dbReference type="InterPro" id="IPR008979">
    <property type="entry name" value="Galactose-bd-like_sf"/>
</dbReference>
<dbReference type="InterPro" id="IPR002884">
    <property type="entry name" value="P_dom"/>
</dbReference>
<feature type="domain" description="P/Homo B" evidence="5">
    <location>
        <begin position="367"/>
        <end position="500"/>
    </location>
</feature>
<dbReference type="EMBL" id="CP016171">
    <property type="protein sequence ID" value="ANN74170.1"/>
    <property type="molecule type" value="Genomic_DNA"/>
</dbReference>
<accession>A0A193G2V2</accession>
<evidence type="ECO:0000256" key="3">
    <source>
        <dbReference type="ARBA" id="ARBA00022825"/>
    </source>
</evidence>
<proteinExistence type="inferred from homology"/>
<evidence type="ECO:0000256" key="2">
    <source>
        <dbReference type="ARBA" id="ARBA00022801"/>
    </source>
</evidence>
<dbReference type="PANTHER" id="PTHR42884">
    <property type="entry name" value="PROPROTEIN CONVERTASE SUBTILISIN/KEXIN-RELATED"/>
    <property type="match status" value="1"/>
</dbReference>
<comment type="similarity">
    <text evidence="4">Belongs to the peptidase S8 family.</text>
</comment>
<dbReference type="Pfam" id="PF01483">
    <property type="entry name" value="P_proprotein"/>
    <property type="match status" value="1"/>
</dbReference>
<dbReference type="Proteomes" id="UP000092213">
    <property type="component" value="Chromosome"/>
</dbReference>
<dbReference type="GO" id="GO:0005737">
    <property type="term" value="C:cytoplasm"/>
    <property type="evidence" value="ECO:0007669"/>
    <property type="project" value="UniProtKB-ARBA"/>
</dbReference>
<dbReference type="Gene3D" id="3.40.50.200">
    <property type="entry name" value="Peptidase S8/S53 domain"/>
    <property type="match status" value="1"/>
</dbReference>
<dbReference type="GO" id="GO:0012505">
    <property type="term" value="C:endomembrane system"/>
    <property type="evidence" value="ECO:0007669"/>
    <property type="project" value="UniProtKB-ARBA"/>
</dbReference>
<keyword evidence="1" id="KW-0645">Protease</keyword>
<dbReference type="PRINTS" id="PR00723">
    <property type="entry name" value="SUBTILISIN"/>
</dbReference>
<dbReference type="PANTHER" id="PTHR42884:SF14">
    <property type="entry name" value="NEUROENDOCRINE CONVERTASE 1"/>
    <property type="match status" value="1"/>
</dbReference>
<evidence type="ECO:0000313" key="6">
    <source>
        <dbReference type="EMBL" id="ANN74170.1"/>
    </source>
</evidence>
<keyword evidence="2" id="KW-0378">Hydrolase</keyword>
<evidence type="ECO:0000313" key="7">
    <source>
        <dbReference type="Proteomes" id="UP000092213"/>
    </source>
</evidence>
<dbReference type="InterPro" id="IPR036852">
    <property type="entry name" value="Peptidase_S8/S53_dom_sf"/>
</dbReference>
<dbReference type="Pfam" id="PF00082">
    <property type="entry name" value="Peptidase_S8"/>
    <property type="match status" value="1"/>
</dbReference>
<dbReference type="InterPro" id="IPR000209">
    <property type="entry name" value="Peptidase_S8/S53_dom"/>
</dbReference>
<gene>
    <name evidence="6" type="ORF">BAU08_24935</name>
</gene>
<sequence length="500" mass="52312">MYRYQWHLRNTGRHPLAKGKLVPGVDLNIDDLHRIGVTGKGVVVRIIENGPVDASHPDLQGSIVGAASYPRGGTAHATAMAGIIAARGWNGEGGRGVAPDAMIVDRYTPATAGIARARVVNQSVGEEPLSLDPYSTAGVPHDFSGAASFTLAVVAAGNSFSGDDDDPRLTKARCRQATRGTGIACYSANLLPESAHLNAMLVGAVNAMGVKSSYSNTGSSLWVSGPGGEVGAASPALVAPVPHDCAANKIDLAQALPADAPASNATCHYTAAANGTSSAAAAVTGVVALMLQVNPRLTWRDIKYVLAITARKVDPGRATIAWDDGGKRVVLEDGWVTNAARRSFSNWYGFGLVDAKRAVDAARAFRGLPPAVDTGWLAYRGQPVPIPFRDEAAGHAGIGVARDIEVEAVRVRLRTTHPKPENLRVALTSPSGTRSILLAAPSRIESTEPGFSADVMVSNAFLDESARGQWKLQVMDVVDPPSGRHTLTAWELSIFGHAPA</sequence>
<dbReference type="Gene3D" id="2.60.120.260">
    <property type="entry name" value="Galactose-binding domain-like"/>
    <property type="match status" value="1"/>
</dbReference>
<dbReference type="AlphaFoldDB" id="A0A193G2V2"/>
<dbReference type="SUPFAM" id="SSF52743">
    <property type="entry name" value="Subtilisin-like"/>
    <property type="match status" value="1"/>
</dbReference>
<organism evidence="6 7">
    <name type="scientific">Bordetella bronchialis</name>
    <dbReference type="NCBI Taxonomy" id="463025"/>
    <lineage>
        <taxon>Bacteria</taxon>
        <taxon>Pseudomonadati</taxon>
        <taxon>Pseudomonadota</taxon>
        <taxon>Betaproteobacteria</taxon>
        <taxon>Burkholderiales</taxon>
        <taxon>Alcaligenaceae</taxon>
        <taxon>Bordetella</taxon>
    </lineage>
</organism>
<comment type="caution">
    <text evidence="4">Lacks conserved residue(s) required for the propagation of feature annotation.</text>
</comment>
<dbReference type="GO" id="GO:0016020">
    <property type="term" value="C:membrane"/>
    <property type="evidence" value="ECO:0007669"/>
    <property type="project" value="TreeGrafter"/>
</dbReference>
<reference evidence="6 7" key="1">
    <citation type="submission" date="2016-06" db="EMBL/GenBank/DDBJ databases">
        <title>Complete genome sequences of Bordetella bronchialis and Bordetella flabilis.</title>
        <authorList>
            <person name="LiPuma J.J."/>
            <person name="Spilker T."/>
        </authorList>
    </citation>
    <scope>NUCLEOTIDE SEQUENCE [LARGE SCALE GENOMIC DNA]</scope>
    <source>
        <strain evidence="6 7">AU17976</strain>
    </source>
</reference>
<dbReference type="PROSITE" id="PS51829">
    <property type="entry name" value="P_HOMO_B"/>
    <property type="match status" value="1"/>
</dbReference>
<dbReference type="STRING" id="463025.BAU08_24935"/>
<evidence type="ECO:0000256" key="1">
    <source>
        <dbReference type="ARBA" id="ARBA00022670"/>
    </source>
</evidence>
<dbReference type="GO" id="GO:0016485">
    <property type="term" value="P:protein processing"/>
    <property type="evidence" value="ECO:0007669"/>
    <property type="project" value="TreeGrafter"/>
</dbReference>
<dbReference type="SUPFAM" id="SSF49785">
    <property type="entry name" value="Galactose-binding domain-like"/>
    <property type="match status" value="1"/>
</dbReference>
<evidence type="ECO:0000259" key="5">
    <source>
        <dbReference type="PROSITE" id="PS51829"/>
    </source>
</evidence>
<dbReference type="InterPro" id="IPR015500">
    <property type="entry name" value="Peptidase_S8_subtilisin-rel"/>
</dbReference>
<name>A0A193G2V2_9BORD</name>
<protein>
    <recommendedName>
        <fullName evidence="5">P/Homo B domain-containing protein</fullName>
    </recommendedName>
</protein>